<reference evidence="9" key="1">
    <citation type="submission" date="2023-07" db="EMBL/GenBank/DDBJ databases">
        <title>Sequencing the genomes of 1000 actinobacteria strains.</title>
        <authorList>
            <person name="Klenk H.-P."/>
        </authorList>
    </citation>
    <scope>NUCLEOTIDE SEQUENCE</scope>
    <source>
        <strain evidence="9">DSM 13068</strain>
    </source>
</reference>
<dbReference type="RefSeq" id="WP_256173978.1">
    <property type="nucleotide sequence ID" value="NZ_JAVDXX010000001.1"/>
</dbReference>
<keyword evidence="4" id="KW-1003">Cell membrane</keyword>
<evidence type="ECO:0000313" key="9">
    <source>
        <dbReference type="EMBL" id="MDR7294316.1"/>
    </source>
</evidence>
<name>A0ABU1Z2U5_9MICC</name>
<feature type="transmembrane region" description="Helical" evidence="8">
    <location>
        <begin position="124"/>
        <end position="145"/>
    </location>
</feature>
<accession>A0ABU1Z2U5</accession>
<sequence>MPNQHTATHDNAAAHDKTAATQQLASASSATTLDELIAEGIKAERRDARRGWIWIAALSAGLLIAVAVFLTWDLMGALEFALKLRGTRVGAMLVCAVAIAVSTVAFQTVTANRILTPSIMGMDALYILLQTTAVFVLGGTAWMTASPLLRFGIELGLMVLFAVLLYRWMFTGRTANLHLMLLVGIVLGTLFRGISALLQKLLDPSEFTQLQDLFFASFNRVDPNLLTAAAIVVGVAVFFAWRMRHTLDAMALGRDMATSLGINHQRVTTIVLILSAVMVATCTALVGPITFFGLLVVSLAYQALPGAGHGTLFIVSSLIGAFALVVGQFIVERLAGHSTTLSVVIEFAGGIVFIALLLKGSLKS</sequence>
<evidence type="ECO:0000256" key="7">
    <source>
        <dbReference type="ARBA" id="ARBA00023136"/>
    </source>
</evidence>
<dbReference type="EMBL" id="JAVDXX010000001">
    <property type="protein sequence ID" value="MDR7294316.1"/>
    <property type="molecule type" value="Genomic_DNA"/>
</dbReference>
<keyword evidence="6 8" id="KW-1133">Transmembrane helix</keyword>
<dbReference type="SUPFAM" id="SSF81345">
    <property type="entry name" value="ABC transporter involved in vitamin B12 uptake, BtuC"/>
    <property type="match status" value="1"/>
</dbReference>
<evidence type="ECO:0000313" key="10">
    <source>
        <dbReference type="Proteomes" id="UP001180715"/>
    </source>
</evidence>
<feature type="transmembrane region" description="Helical" evidence="8">
    <location>
        <begin position="151"/>
        <end position="170"/>
    </location>
</feature>
<evidence type="ECO:0000256" key="2">
    <source>
        <dbReference type="ARBA" id="ARBA00007935"/>
    </source>
</evidence>
<comment type="similarity">
    <text evidence="2">Belongs to the binding-protein-dependent transport system permease family. FecCD subfamily.</text>
</comment>
<organism evidence="9 10">
    <name type="scientific">Pseudoglutamicibacter albus</name>
    <dbReference type="NCBI Taxonomy" id="98671"/>
    <lineage>
        <taxon>Bacteria</taxon>
        <taxon>Bacillati</taxon>
        <taxon>Actinomycetota</taxon>
        <taxon>Actinomycetes</taxon>
        <taxon>Micrococcales</taxon>
        <taxon>Micrococcaceae</taxon>
        <taxon>Pseudoglutamicibacter</taxon>
    </lineage>
</organism>
<evidence type="ECO:0000256" key="4">
    <source>
        <dbReference type="ARBA" id="ARBA00022475"/>
    </source>
</evidence>
<feature type="transmembrane region" description="Helical" evidence="8">
    <location>
        <begin position="223"/>
        <end position="241"/>
    </location>
</feature>
<evidence type="ECO:0000256" key="3">
    <source>
        <dbReference type="ARBA" id="ARBA00022448"/>
    </source>
</evidence>
<feature type="transmembrane region" description="Helical" evidence="8">
    <location>
        <begin position="307"/>
        <end position="331"/>
    </location>
</feature>
<dbReference type="Gene3D" id="1.10.3470.10">
    <property type="entry name" value="ABC transporter involved in vitamin B12 uptake, BtuC"/>
    <property type="match status" value="1"/>
</dbReference>
<keyword evidence="5 8" id="KW-0812">Transmembrane</keyword>
<evidence type="ECO:0000256" key="6">
    <source>
        <dbReference type="ARBA" id="ARBA00022989"/>
    </source>
</evidence>
<dbReference type="InterPro" id="IPR037294">
    <property type="entry name" value="ABC_BtuC-like"/>
</dbReference>
<dbReference type="InterPro" id="IPR000522">
    <property type="entry name" value="ABC_transptr_permease_BtuC"/>
</dbReference>
<keyword evidence="10" id="KW-1185">Reference proteome</keyword>
<dbReference type="PANTHER" id="PTHR30472:SF19">
    <property type="entry name" value="PETROBACTIN IMPORT SYSTEM PERMEASE PROTEIN YCLO"/>
    <property type="match status" value="1"/>
</dbReference>
<keyword evidence="3" id="KW-0813">Transport</keyword>
<feature type="transmembrane region" description="Helical" evidence="8">
    <location>
        <begin position="343"/>
        <end position="362"/>
    </location>
</feature>
<feature type="transmembrane region" description="Helical" evidence="8">
    <location>
        <begin position="270"/>
        <end position="301"/>
    </location>
</feature>
<dbReference type="Pfam" id="PF01032">
    <property type="entry name" value="FecCD"/>
    <property type="match status" value="1"/>
</dbReference>
<dbReference type="PANTHER" id="PTHR30472">
    <property type="entry name" value="FERRIC ENTEROBACTIN TRANSPORT SYSTEM PERMEASE PROTEIN"/>
    <property type="match status" value="1"/>
</dbReference>
<dbReference type="Proteomes" id="UP001180715">
    <property type="component" value="Unassembled WGS sequence"/>
</dbReference>
<evidence type="ECO:0000256" key="1">
    <source>
        <dbReference type="ARBA" id="ARBA00004651"/>
    </source>
</evidence>
<keyword evidence="7 8" id="KW-0472">Membrane</keyword>
<comment type="caution">
    <text evidence="9">The sequence shown here is derived from an EMBL/GenBank/DDBJ whole genome shotgun (WGS) entry which is preliminary data.</text>
</comment>
<protein>
    <submittedName>
        <fullName evidence="9">Iron complex transport system permease protein</fullName>
    </submittedName>
</protein>
<feature type="transmembrane region" description="Helical" evidence="8">
    <location>
        <begin position="90"/>
        <end position="112"/>
    </location>
</feature>
<dbReference type="CDD" id="cd06550">
    <property type="entry name" value="TM_ABC_iron-siderophores_like"/>
    <property type="match status" value="1"/>
</dbReference>
<comment type="subcellular location">
    <subcellularLocation>
        <location evidence="1">Cell membrane</location>
        <topology evidence="1">Multi-pass membrane protein</topology>
    </subcellularLocation>
</comment>
<evidence type="ECO:0000256" key="8">
    <source>
        <dbReference type="SAM" id="Phobius"/>
    </source>
</evidence>
<gene>
    <name evidence="9" type="ORF">J2S67_001584</name>
</gene>
<feature type="transmembrane region" description="Helical" evidence="8">
    <location>
        <begin position="177"/>
        <end position="198"/>
    </location>
</feature>
<feature type="transmembrane region" description="Helical" evidence="8">
    <location>
        <begin position="51"/>
        <end position="70"/>
    </location>
</feature>
<evidence type="ECO:0000256" key="5">
    <source>
        <dbReference type="ARBA" id="ARBA00022692"/>
    </source>
</evidence>
<proteinExistence type="inferred from homology"/>